<keyword evidence="4 7" id="KW-1133">Transmembrane helix</keyword>
<evidence type="ECO:0000256" key="6">
    <source>
        <dbReference type="SAM" id="MobiDB-lite"/>
    </source>
</evidence>
<accession>A0A3G2S555</accession>
<evidence type="ECO:0000256" key="4">
    <source>
        <dbReference type="ARBA" id="ARBA00022989"/>
    </source>
</evidence>
<dbReference type="InterPro" id="IPR004840">
    <property type="entry name" value="Amino_acid_permease_CS"/>
</dbReference>
<dbReference type="GO" id="GO:0022857">
    <property type="term" value="F:transmembrane transporter activity"/>
    <property type="evidence" value="ECO:0007669"/>
    <property type="project" value="InterPro"/>
</dbReference>
<name>A0A3G2S555_MALR7</name>
<dbReference type="GO" id="GO:0016020">
    <property type="term" value="C:membrane"/>
    <property type="evidence" value="ECO:0007669"/>
    <property type="project" value="UniProtKB-SubCell"/>
</dbReference>
<feature type="transmembrane region" description="Helical" evidence="7">
    <location>
        <begin position="93"/>
        <end position="114"/>
    </location>
</feature>
<evidence type="ECO:0000256" key="5">
    <source>
        <dbReference type="ARBA" id="ARBA00023136"/>
    </source>
</evidence>
<dbReference type="Gene3D" id="1.20.1740.10">
    <property type="entry name" value="Amino acid/polyamine transporter I"/>
    <property type="match status" value="1"/>
</dbReference>
<dbReference type="STRING" id="425264.A0A3G2S555"/>
<proteinExistence type="predicted"/>
<dbReference type="OrthoDB" id="10054429at2759"/>
<feature type="transmembrane region" description="Helical" evidence="7">
    <location>
        <begin position="505"/>
        <end position="524"/>
    </location>
</feature>
<protein>
    <submittedName>
        <fullName evidence="8">Uncharacterized protein</fullName>
    </submittedName>
</protein>
<dbReference type="PROSITE" id="PS00218">
    <property type="entry name" value="AMINO_ACID_PERMEASE_1"/>
    <property type="match status" value="1"/>
</dbReference>
<evidence type="ECO:0000313" key="8">
    <source>
        <dbReference type="EMBL" id="AYO43184.1"/>
    </source>
</evidence>
<dbReference type="InterPro" id="IPR002293">
    <property type="entry name" value="AA/rel_permease1"/>
</dbReference>
<gene>
    <name evidence="8" type="ORF">DNF11_2234</name>
</gene>
<dbReference type="Proteomes" id="UP000269793">
    <property type="component" value="Chromosome IV"/>
</dbReference>
<dbReference type="Pfam" id="PF13520">
    <property type="entry name" value="AA_permease_2"/>
    <property type="match status" value="1"/>
</dbReference>
<keyword evidence="2" id="KW-0813">Transport</keyword>
<evidence type="ECO:0000313" key="9">
    <source>
        <dbReference type="Proteomes" id="UP000269793"/>
    </source>
</evidence>
<feature type="transmembrane region" description="Helical" evidence="7">
    <location>
        <begin position="429"/>
        <end position="452"/>
    </location>
</feature>
<evidence type="ECO:0000256" key="2">
    <source>
        <dbReference type="ARBA" id="ARBA00022448"/>
    </source>
</evidence>
<dbReference type="EMBL" id="CP033151">
    <property type="protein sequence ID" value="AYO43184.1"/>
    <property type="molecule type" value="Genomic_DNA"/>
</dbReference>
<dbReference type="PANTHER" id="PTHR45649:SF9">
    <property type="entry name" value="AMINO-ACID PERMEASE 2"/>
    <property type="match status" value="1"/>
</dbReference>
<dbReference type="VEuPathDB" id="FungiDB:DNF11_2234"/>
<keyword evidence="3 7" id="KW-0812">Transmembrane</keyword>
<feature type="transmembrane region" description="Helical" evidence="7">
    <location>
        <begin position="349"/>
        <end position="369"/>
    </location>
</feature>
<keyword evidence="9" id="KW-1185">Reference proteome</keyword>
<organism evidence="8 9">
    <name type="scientific">Malassezia restricta (strain ATCC 96810 / NBRC 103918 / CBS 7877)</name>
    <name type="common">Seborrheic dermatitis infection agent</name>
    <dbReference type="NCBI Taxonomy" id="425264"/>
    <lineage>
        <taxon>Eukaryota</taxon>
        <taxon>Fungi</taxon>
        <taxon>Dikarya</taxon>
        <taxon>Basidiomycota</taxon>
        <taxon>Ustilaginomycotina</taxon>
        <taxon>Malasseziomycetes</taxon>
        <taxon>Malasseziales</taxon>
        <taxon>Malasseziaceae</taxon>
        <taxon>Malassezia</taxon>
    </lineage>
</organism>
<dbReference type="PANTHER" id="PTHR45649">
    <property type="entry name" value="AMINO-ACID PERMEASE BAT1"/>
    <property type="match status" value="1"/>
</dbReference>
<dbReference type="GO" id="GO:0006865">
    <property type="term" value="P:amino acid transport"/>
    <property type="evidence" value="ECO:0007669"/>
    <property type="project" value="InterPro"/>
</dbReference>
<feature type="transmembrane region" description="Helical" evidence="7">
    <location>
        <begin position="405"/>
        <end position="422"/>
    </location>
</feature>
<evidence type="ECO:0000256" key="1">
    <source>
        <dbReference type="ARBA" id="ARBA00004141"/>
    </source>
</evidence>
<sequence>MLSGPWADEKKNVYENIADENPKVVMKDVSHLSEALDDDDAALARRVGHRSEFAREFKSFSTISFAFAIMGLVSSIATTFASPFLLGGPASTVWAWFIGSIFNMTLGTAIAELVSAYPSSGGLYSASGLLVPYKYRPTVAWITGWLNLTGQIAGIAGSEWGLAQMIYAWAHVISDRKFSASRNATVGLYYALLFIHGLINSLDSKTLARLTSGYVVVNIGITFVIIITLLATTPLHEMHGPSYTFGTIINQSGWQGQGGTALSFLFGLLSVQFVMTDYDATAHISEEVHRASIAAPVAITVAVAGTGIIGWLLNIVLVITSGNIVHQNVDDMPGGLPMAQIMVDRMGKVGFLVVWPFVCLVAFFVVTTATQANARSFYAFSRDHGLPDFGFFAKVWKRTGTSVNAVWLVIFLCILLGLLGFISQAAINAIFALAALGMDVSYLIPIVCRQIFQDHPEVKFEPGPFTLGRGWFGRLINITAILWTIFECTILSIPQTLPLKATEFNYSWVIMVGVLILSLIWYVAHAHRHYHGPRSTMPPELLSSLESTNEKQEKQDASSHAPE</sequence>
<feature type="transmembrane region" description="Helical" evidence="7">
    <location>
        <begin position="214"/>
        <end position="235"/>
    </location>
</feature>
<dbReference type="PIRSF" id="PIRSF006060">
    <property type="entry name" value="AA_transporter"/>
    <property type="match status" value="1"/>
</dbReference>
<feature type="transmembrane region" description="Helical" evidence="7">
    <location>
        <begin position="60"/>
        <end position="81"/>
    </location>
</feature>
<comment type="subcellular location">
    <subcellularLocation>
        <location evidence="1">Membrane</location>
        <topology evidence="1">Multi-pass membrane protein</topology>
    </subcellularLocation>
</comment>
<feature type="compositionally biased region" description="Basic and acidic residues" evidence="6">
    <location>
        <begin position="548"/>
        <end position="563"/>
    </location>
</feature>
<reference evidence="8 9" key="1">
    <citation type="submission" date="2018-10" db="EMBL/GenBank/DDBJ databases">
        <title>Complete genome sequence of Malassezia restricta CBS 7877.</title>
        <authorList>
            <person name="Morand S.C."/>
            <person name="Bertignac M."/>
            <person name="Iltis A."/>
            <person name="Kolder I."/>
            <person name="Pirovano W."/>
            <person name="Jourdain R."/>
            <person name="Clavaud C."/>
        </authorList>
    </citation>
    <scope>NUCLEOTIDE SEQUENCE [LARGE SCALE GENOMIC DNA]</scope>
    <source>
        <strain evidence="8 9">CBS 7877</strain>
    </source>
</reference>
<evidence type="ECO:0000256" key="7">
    <source>
        <dbReference type="SAM" id="Phobius"/>
    </source>
</evidence>
<keyword evidence="5 7" id="KW-0472">Membrane</keyword>
<dbReference type="AlphaFoldDB" id="A0A3G2S555"/>
<feature type="region of interest" description="Disordered" evidence="6">
    <location>
        <begin position="541"/>
        <end position="563"/>
    </location>
</feature>
<feature type="transmembrane region" description="Helical" evidence="7">
    <location>
        <begin position="295"/>
        <end position="319"/>
    </location>
</feature>
<feature type="transmembrane region" description="Helical" evidence="7">
    <location>
        <begin position="184"/>
        <end position="202"/>
    </location>
</feature>
<feature type="transmembrane region" description="Helical" evidence="7">
    <location>
        <begin position="472"/>
        <end position="493"/>
    </location>
</feature>
<evidence type="ECO:0000256" key="3">
    <source>
        <dbReference type="ARBA" id="ARBA00022692"/>
    </source>
</evidence>